<dbReference type="Proteomes" id="UP000198729">
    <property type="component" value="Unassembled WGS sequence"/>
</dbReference>
<name>A0A1G5SCI5_9PROT</name>
<organism evidence="1 2">
    <name type="scientific">Nitrosomonas mobilis</name>
    <dbReference type="NCBI Taxonomy" id="51642"/>
    <lineage>
        <taxon>Bacteria</taxon>
        <taxon>Pseudomonadati</taxon>
        <taxon>Pseudomonadota</taxon>
        <taxon>Betaproteobacteria</taxon>
        <taxon>Nitrosomonadales</taxon>
        <taxon>Nitrosomonadaceae</taxon>
        <taxon>Nitrosomonas</taxon>
    </lineage>
</organism>
<sequence>MKKLITAHPASAYLPDEPLFRLFLKGASSYDKSYEQPRKHAWDIEPLFHNLKRLPECEQLVVAETHGAVDADSLDGADTGSAIKPGCRKIFPYRCRGTLANTSLLIKNVSLHINYMLRQYFLFAPNLA</sequence>
<dbReference type="AlphaFoldDB" id="A0A1G5SCI5"/>
<dbReference type="RefSeq" id="WP_176753841.1">
    <property type="nucleotide sequence ID" value="NZ_FMWO01000032.1"/>
</dbReference>
<dbReference type="EMBL" id="FMWO01000032">
    <property type="protein sequence ID" value="SCZ84828.1"/>
    <property type="molecule type" value="Genomic_DNA"/>
</dbReference>
<keyword evidence="2" id="KW-1185">Reference proteome</keyword>
<accession>A0A1G5SCI5</accession>
<evidence type="ECO:0000313" key="2">
    <source>
        <dbReference type="Proteomes" id="UP000198729"/>
    </source>
</evidence>
<reference evidence="1 2" key="1">
    <citation type="submission" date="2016-10" db="EMBL/GenBank/DDBJ databases">
        <authorList>
            <person name="de Groot N.N."/>
        </authorList>
    </citation>
    <scope>NUCLEOTIDE SEQUENCE [LARGE SCALE GENOMIC DNA]</scope>
    <source>
        <strain evidence="1">1</strain>
    </source>
</reference>
<protein>
    <submittedName>
        <fullName evidence="1">Uncharacterized protein</fullName>
    </submittedName>
</protein>
<proteinExistence type="predicted"/>
<gene>
    <name evidence="1" type="ORF">NSMM_260124</name>
</gene>
<dbReference type="STRING" id="51642.NSMM_260124"/>
<evidence type="ECO:0000313" key="1">
    <source>
        <dbReference type="EMBL" id="SCZ84828.1"/>
    </source>
</evidence>